<protein>
    <submittedName>
        <fullName evidence="1">Uncharacterized protein</fullName>
    </submittedName>
</protein>
<keyword evidence="2" id="KW-1185">Reference proteome</keyword>
<evidence type="ECO:0000313" key="1">
    <source>
        <dbReference type="EMBL" id="KAK9943635.1"/>
    </source>
</evidence>
<accession>A0AAW1Y6G4</accession>
<evidence type="ECO:0000313" key="2">
    <source>
        <dbReference type="Proteomes" id="UP001457282"/>
    </source>
</evidence>
<comment type="caution">
    <text evidence="1">The sequence shown here is derived from an EMBL/GenBank/DDBJ whole genome shotgun (WGS) entry which is preliminary data.</text>
</comment>
<organism evidence="1 2">
    <name type="scientific">Rubus argutus</name>
    <name type="common">Southern blackberry</name>
    <dbReference type="NCBI Taxonomy" id="59490"/>
    <lineage>
        <taxon>Eukaryota</taxon>
        <taxon>Viridiplantae</taxon>
        <taxon>Streptophyta</taxon>
        <taxon>Embryophyta</taxon>
        <taxon>Tracheophyta</taxon>
        <taxon>Spermatophyta</taxon>
        <taxon>Magnoliopsida</taxon>
        <taxon>eudicotyledons</taxon>
        <taxon>Gunneridae</taxon>
        <taxon>Pentapetalae</taxon>
        <taxon>rosids</taxon>
        <taxon>fabids</taxon>
        <taxon>Rosales</taxon>
        <taxon>Rosaceae</taxon>
        <taxon>Rosoideae</taxon>
        <taxon>Rosoideae incertae sedis</taxon>
        <taxon>Rubus</taxon>
    </lineage>
</organism>
<reference evidence="1 2" key="1">
    <citation type="journal article" date="2023" name="G3 (Bethesda)">
        <title>A chromosome-length genome assembly and annotation of blackberry (Rubus argutus, cv. 'Hillquist').</title>
        <authorList>
            <person name="Bruna T."/>
            <person name="Aryal R."/>
            <person name="Dudchenko O."/>
            <person name="Sargent D.J."/>
            <person name="Mead D."/>
            <person name="Buti M."/>
            <person name="Cavallini A."/>
            <person name="Hytonen T."/>
            <person name="Andres J."/>
            <person name="Pham M."/>
            <person name="Weisz D."/>
            <person name="Mascagni F."/>
            <person name="Usai G."/>
            <person name="Natali L."/>
            <person name="Bassil N."/>
            <person name="Fernandez G.E."/>
            <person name="Lomsadze A."/>
            <person name="Armour M."/>
            <person name="Olukolu B."/>
            <person name="Poorten T."/>
            <person name="Britton C."/>
            <person name="Davik J."/>
            <person name="Ashrafi H."/>
            <person name="Aiden E.L."/>
            <person name="Borodovsky M."/>
            <person name="Worthington M."/>
        </authorList>
    </citation>
    <scope>NUCLEOTIDE SEQUENCE [LARGE SCALE GENOMIC DNA]</scope>
    <source>
        <strain evidence="1">PI 553951</strain>
    </source>
</reference>
<sequence>MKQIADDAVLDLPQFNDYGHTLTQVVSEEETQSAMEDLYSSEVMCPQPKRTFDPIGQQGNTQASFDFTQSQMQMHEASEVVGK</sequence>
<gene>
    <name evidence="1" type="ORF">M0R45_009238</name>
</gene>
<dbReference type="AlphaFoldDB" id="A0AAW1Y6G4"/>
<proteinExistence type="predicted"/>
<dbReference type="EMBL" id="JBEDUW010000002">
    <property type="protein sequence ID" value="KAK9943635.1"/>
    <property type="molecule type" value="Genomic_DNA"/>
</dbReference>
<name>A0AAW1Y6G4_RUBAR</name>
<dbReference type="Proteomes" id="UP001457282">
    <property type="component" value="Unassembled WGS sequence"/>
</dbReference>